<proteinExistence type="predicted"/>
<evidence type="ECO:0000313" key="2">
    <source>
        <dbReference type="Proteomes" id="UP000202888"/>
    </source>
</evidence>
<name>A0A0D4DBD8_9CAUD</name>
<reference evidence="1 2" key="1">
    <citation type="journal article" date="2016" name="Genom Data">
        <title>Complete genome sequence of a giant Vibrio phage ValKK3 infecting Vibrio alginolyticus.</title>
        <authorList>
            <person name="Lal T.M."/>
            <person name="Sano M."/>
            <person name="Hatai K."/>
            <person name="Ransangan J."/>
        </authorList>
    </citation>
    <scope>NUCLEOTIDE SEQUENCE [LARGE SCALE GENOMIC DNA]</scope>
</reference>
<dbReference type="EMBL" id="KP671755">
    <property type="protein sequence ID" value="AJT60992.1"/>
    <property type="molecule type" value="Genomic_DNA"/>
</dbReference>
<organism evidence="1 2">
    <name type="scientific">Vibrio phage ValKK3</name>
    <dbReference type="NCBI Taxonomy" id="1610855"/>
    <lineage>
        <taxon>Viruses</taxon>
        <taxon>Duplodnaviria</taxon>
        <taxon>Heunggongvirae</taxon>
        <taxon>Uroviricota</taxon>
        <taxon>Caudoviricetes</taxon>
        <taxon>Pantevenvirales</taxon>
        <taxon>Straboviridae</taxon>
        <taxon>Schizotequatrovirus</taxon>
        <taxon>Schizotequatrovirus valkk3</taxon>
    </lineage>
</organism>
<dbReference type="OrthoDB" id="28115at10239"/>
<dbReference type="RefSeq" id="YP_009201254.1">
    <property type="nucleotide sequence ID" value="NC_028829.1"/>
</dbReference>
<dbReference type="KEGG" id="vg:26628477"/>
<dbReference type="Proteomes" id="UP000202888">
    <property type="component" value="Segment"/>
</dbReference>
<protein>
    <submittedName>
        <fullName evidence="1">Uncharacterized protein</fullName>
    </submittedName>
</protein>
<accession>A0A0D4DBD8</accession>
<sequence length="59" mass="7210">MRKHEIRDMVERQGFILNEEIDEHNQSLWQIKDNGQVVYESYNEYCLEAFLKGVRYSEQ</sequence>
<keyword evidence="2" id="KW-1185">Reference proteome</keyword>
<evidence type="ECO:0000313" key="1">
    <source>
        <dbReference type="EMBL" id="AJT60992.1"/>
    </source>
</evidence>
<dbReference type="GeneID" id="26628477"/>